<gene>
    <name evidence="1" type="ORF">FISHEDRAFT_57975</name>
</gene>
<dbReference type="EMBL" id="KN881721">
    <property type="protein sequence ID" value="KIY49715.1"/>
    <property type="molecule type" value="Genomic_DNA"/>
</dbReference>
<dbReference type="AlphaFoldDB" id="A0A0D7AHB3"/>
<evidence type="ECO:0000313" key="1">
    <source>
        <dbReference type="EMBL" id="KIY49715.1"/>
    </source>
</evidence>
<reference evidence="1 2" key="1">
    <citation type="journal article" date="2015" name="Fungal Genet. Biol.">
        <title>Evolution of novel wood decay mechanisms in Agaricales revealed by the genome sequences of Fistulina hepatica and Cylindrobasidium torrendii.</title>
        <authorList>
            <person name="Floudas D."/>
            <person name="Held B.W."/>
            <person name="Riley R."/>
            <person name="Nagy L.G."/>
            <person name="Koehler G."/>
            <person name="Ransdell A.S."/>
            <person name="Younus H."/>
            <person name="Chow J."/>
            <person name="Chiniquy J."/>
            <person name="Lipzen A."/>
            <person name="Tritt A."/>
            <person name="Sun H."/>
            <person name="Haridas S."/>
            <person name="LaButti K."/>
            <person name="Ohm R.A."/>
            <person name="Kues U."/>
            <person name="Blanchette R.A."/>
            <person name="Grigoriev I.V."/>
            <person name="Minto R.E."/>
            <person name="Hibbett D.S."/>
        </authorList>
    </citation>
    <scope>NUCLEOTIDE SEQUENCE [LARGE SCALE GENOMIC DNA]</scope>
    <source>
        <strain evidence="1 2">ATCC 64428</strain>
    </source>
</reference>
<dbReference type="Proteomes" id="UP000054144">
    <property type="component" value="Unassembled WGS sequence"/>
</dbReference>
<organism evidence="1 2">
    <name type="scientific">Fistulina hepatica ATCC 64428</name>
    <dbReference type="NCBI Taxonomy" id="1128425"/>
    <lineage>
        <taxon>Eukaryota</taxon>
        <taxon>Fungi</taxon>
        <taxon>Dikarya</taxon>
        <taxon>Basidiomycota</taxon>
        <taxon>Agaricomycotina</taxon>
        <taxon>Agaricomycetes</taxon>
        <taxon>Agaricomycetidae</taxon>
        <taxon>Agaricales</taxon>
        <taxon>Fistulinaceae</taxon>
        <taxon>Fistulina</taxon>
    </lineage>
</organism>
<accession>A0A0D7AHB3</accession>
<evidence type="ECO:0000313" key="2">
    <source>
        <dbReference type="Proteomes" id="UP000054144"/>
    </source>
</evidence>
<protein>
    <submittedName>
        <fullName evidence="1">Uncharacterized protein</fullName>
    </submittedName>
</protein>
<proteinExistence type="predicted"/>
<keyword evidence="2" id="KW-1185">Reference proteome</keyword>
<name>A0A0D7AHB3_9AGAR</name>
<sequence>MPDISIKECRMDRSGVLRNIPTEHWACTLVSQGLAPIHPGSRDERYKILRSSKWPGMRAAQRTADRVCGGRGLECKTRKKNRVNRIPDNGNVITAKCTTPAWRRAVAMLFKECAKMATRPRARVETDAGHESQNLSWGGSPTQGYFLRSCDRFQAKQLQSVTLHFNYASDGVQIRDGEVPLSDTMPKRHWRSEGNAKLTWPTPIQTAHPASSRLC</sequence>